<dbReference type="Gene3D" id="2.130.10.10">
    <property type="entry name" value="YVTN repeat-like/Quinoprotein amine dehydrogenase"/>
    <property type="match status" value="1"/>
</dbReference>
<dbReference type="InterPro" id="IPR002372">
    <property type="entry name" value="PQQ_rpt_dom"/>
</dbReference>
<proteinExistence type="predicted"/>
<reference evidence="4" key="1">
    <citation type="submission" date="2016-10" db="EMBL/GenBank/DDBJ databases">
        <authorList>
            <person name="Varghese N."/>
            <person name="Submissions S."/>
        </authorList>
    </citation>
    <scope>NUCLEOTIDE SEQUENCE [LARGE SCALE GENOMIC DNA]</scope>
    <source>
        <strain evidence="4">DSM 26348</strain>
    </source>
</reference>
<evidence type="ECO:0000256" key="1">
    <source>
        <dbReference type="SAM" id="Phobius"/>
    </source>
</evidence>
<dbReference type="SMART" id="SM00564">
    <property type="entry name" value="PQQ"/>
    <property type="match status" value="3"/>
</dbReference>
<dbReference type="PANTHER" id="PTHR34512:SF30">
    <property type="entry name" value="OUTER MEMBRANE PROTEIN ASSEMBLY FACTOR BAMB"/>
    <property type="match status" value="1"/>
</dbReference>
<dbReference type="EMBL" id="FOQD01000011">
    <property type="protein sequence ID" value="SFI63384.1"/>
    <property type="molecule type" value="Genomic_DNA"/>
</dbReference>
<feature type="transmembrane region" description="Helical" evidence="1">
    <location>
        <begin position="81"/>
        <end position="98"/>
    </location>
</feature>
<protein>
    <submittedName>
        <fullName evidence="3">Outer membrane protein assembly factor BamB</fullName>
    </submittedName>
</protein>
<dbReference type="Pfam" id="PF13360">
    <property type="entry name" value="PQQ_2"/>
    <property type="match status" value="1"/>
</dbReference>
<organism evidence="3 4">
    <name type="scientific">Planctomicrobium piriforme</name>
    <dbReference type="NCBI Taxonomy" id="1576369"/>
    <lineage>
        <taxon>Bacteria</taxon>
        <taxon>Pseudomonadati</taxon>
        <taxon>Planctomycetota</taxon>
        <taxon>Planctomycetia</taxon>
        <taxon>Planctomycetales</taxon>
        <taxon>Planctomycetaceae</taxon>
        <taxon>Planctomicrobium</taxon>
    </lineage>
</organism>
<dbReference type="Proteomes" id="UP000199518">
    <property type="component" value="Unassembled WGS sequence"/>
</dbReference>
<keyword evidence="1" id="KW-0812">Transmembrane</keyword>
<dbReference type="SUPFAM" id="SSF50998">
    <property type="entry name" value="Quinoprotein alcohol dehydrogenase-like"/>
    <property type="match status" value="1"/>
</dbReference>
<dbReference type="RefSeq" id="WP_092051416.1">
    <property type="nucleotide sequence ID" value="NZ_FOQD01000011.1"/>
</dbReference>
<dbReference type="InterPro" id="IPR011047">
    <property type="entry name" value="Quinoprotein_ADH-like_sf"/>
</dbReference>
<dbReference type="OrthoDB" id="7051554at2"/>
<feature type="transmembrane region" description="Helical" evidence="1">
    <location>
        <begin position="104"/>
        <end position="124"/>
    </location>
</feature>
<sequence>MVDDASQSPVVNSIAPPKGPRWLWLPLFLVCAYWAVLFALASFELVMLTRFLSRMLALLVMLLVFLVWWLANRGVSLRERFAGLAALFGSWILFGFVTDKTMPHFVLLFSGLPIALTAWTVWLFVTRRSSSKIRMAGTLVVMLLSYGAFTLVRWDGLDGRQNAELSWRWSPTSEDLFREQQSKAAPQSPAAPVAAEWASQPGDWPAFRGAGRDGIVLDLPPQDWKQSPPQAVWKRRVGPGWSSVIVVDGHLVTQEQRGDQESTVCYDAATGNEVWASNEAGRFEEGLSGPGPRATPAFAEGRILAYGAQGTLTCLDSATGKLVWKREVLKETGGAIPQWGLSISPLIIDRQVIVFAGGANQQGLLAYNIENGEVLWSAPTGPATYSSPQLVTLSGERQILIHDSQSLKSLRPTDGTLLWERPNNSTAFVPMLQIPLIGDDQLLVPVAEGISLNRVNLNDGKWSVETLWETNRLKPDFNDIAVHEGFIYGLDDGILCCLDVATGARKWKKGRYGHGQLLLAPDRDLLLILGEQGNVTLVKAAPTGHEELGTLPAITGKTWNHPVVAHDMLYVRNGEELASFRLPAGTMRTVRVRD</sequence>
<feature type="transmembrane region" description="Helical" evidence="1">
    <location>
        <begin position="51"/>
        <end position="69"/>
    </location>
</feature>
<dbReference type="AlphaFoldDB" id="A0A1I3JT67"/>
<dbReference type="PANTHER" id="PTHR34512">
    <property type="entry name" value="CELL SURFACE PROTEIN"/>
    <property type="match status" value="1"/>
</dbReference>
<dbReference type="InterPro" id="IPR015943">
    <property type="entry name" value="WD40/YVTN_repeat-like_dom_sf"/>
</dbReference>
<dbReference type="STRING" id="1576369.SAMN05421753_1113"/>
<evidence type="ECO:0000259" key="2">
    <source>
        <dbReference type="Pfam" id="PF13360"/>
    </source>
</evidence>
<gene>
    <name evidence="3" type="ORF">SAMN05421753_1113</name>
</gene>
<keyword evidence="4" id="KW-1185">Reference proteome</keyword>
<keyword evidence="1" id="KW-1133">Transmembrane helix</keyword>
<dbReference type="InterPro" id="IPR018391">
    <property type="entry name" value="PQQ_b-propeller_rpt"/>
</dbReference>
<name>A0A1I3JT67_9PLAN</name>
<keyword evidence="1" id="KW-0472">Membrane</keyword>
<feature type="transmembrane region" description="Helical" evidence="1">
    <location>
        <begin position="22"/>
        <end position="45"/>
    </location>
</feature>
<evidence type="ECO:0000313" key="3">
    <source>
        <dbReference type="EMBL" id="SFI63384.1"/>
    </source>
</evidence>
<feature type="domain" description="Pyrrolo-quinoline quinone repeat" evidence="2">
    <location>
        <begin position="262"/>
        <end position="508"/>
    </location>
</feature>
<accession>A0A1I3JT67</accession>
<evidence type="ECO:0000313" key="4">
    <source>
        <dbReference type="Proteomes" id="UP000199518"/>
    </source>
</evidence>